<keyword evidence="2" id="KW-1185">Reference proteome</keyword>
<accession>A0ABR4AH33</accession>
<reference evidence="1 2" key="1">
    <citation type="submission" date="2024-09" db="EMBL/GenBank/DDBJ databases">
        <title>Rethinking Asexuality: The Enigmatic Case of Functional Sexual Genes in Lepraria (Stereocaulaceae).</title>
        <authorList>
            <person name="Doellman M."/>
            <person name="Sun Y."/>
            <person name="Barcenas-Pena A."/>
            <person name="Lumbsch H.T."/>
            <person name="Grewe F."/>
        </authorList>
    </citation>
    <scope>NUCLEOTIDE SEQUENCE [LARGE SCALE GENOMIC DNA]</scope>
    <source>
        <strain evidence="1 2">Grewe 0041</strain>
    </source>
</reference>
<proteinExistence type="predicted"/>
<organism evidence="1 2">
    <name type="scientific">Lepraria finkii</name>
    <dbReference type="NCBI Taxonomy" id="1340010"/>
    <lineage>
        <taxon>Eukaryota</taxon>
        <taxon>Fungi</taxon>
        <taxon>Dikarya</taxon>
        <taxon>Ascomycota</taxon>
        <taxon>Pezizomycotina</taxon>
        <taxon>Lecanoromycetes</taxon>
        <taxon>OSLEUM clade</taxon>
        <taxon>Lecanoromycetidae</taxon>
        <taxon>Lecanorales</taxon>
        <taxon>Lecanorineae</taxon>
        <taxon>Stereocaulaceae</taxon>
        <taxon>Lepraria</taxon>
    </lineage>
</organism>
<gene>
    <name evidence="1" type="ORF">ABVK25_012424</name>
</gene>
<protein>
    <submittedName>
        <fullName evidence="1">Uncharacterized protein</fullName>
    </submittedName>
</protein>
<dbReference type="EMBL" id="JBHFEH010000203">
    <property type="protein sequence ID" value="KAL2044151.1"/>
    <property type="molecule type" value="Genomic_DNA"/>
</dbReference>
<sequence>MSALDPAYLTCLQETTIHLWPIIRCGYFALHTYHTNFNLGKKDAGKADEKEQAVGILYDKRPELPRIGRVMRC</sequence>
<comment type="caution">
    <text evidence="1">The sequence shown here is derived from an EMBL/GenBank/DDBJ whole genome shotgun (WGS) entry which is preliminary data.</text>
</comment>
<evidence type="ECO:0000313" key="1">
    <source>
        <dbReference type="EMBL" id="KAL2044151.1"/>
    </source>
</evidence>
<evidence type="ECO:0000313" key="2">
    <source>
        <dbReference type="Proteomes" id="UP001590951"/>
    </source>
</evidence>
<name>A0ABR4AH33_9LECA</name>
<dbReference type="Proteomes" id="UP001590951">
    <property type="component" value="Unassembled WGS sequence"/>
</dbReference>